<accession>X1UGU4</accession>
<comment type="caution">
    <text evidence="1">The sequence shown here is derived from an EMBL/GenBank/DDBJ whole genome shotgun (WGS) entry which is preliminary data.</text>
</comment>
<protein>
    <submittedName>
        <fullName evidence="1">Uncharacterized protein</fullName>
    </submittedName>
</protein>
<dbReference type="AlphaFoldDB" id="X1UGU4"/>
<proteinExistence type="predicted"/>
<reference evidence="1" key="1">
    <citation type="journal article" date="2014" name="Front. Microbiol.">
        <title>High frequency of phylogenetically diverse reductive dehalogenase-homologous genes in deep subseafloor sedimentary metagenomes.</title>
        <authorList>
            <person name="Kawai M."/>
            <person name="Futagami T."/>
            <person name="Toyoda A."/>
            <person name="Takaki Y."/>
            <person name="Nishi S."/>
            <person name="Hori S."/>
            <person name="Arai W."/>
            <person name="Tsubouchi T."/>
            <person name="Morono Y."/>
            <person name="Uchiyama I."/>
            <person name="Ito T."/>
            <person name="Fujiyama A."/>
            <person name="Inagaki F."/>
            <person name="Takami H."/>
        </authorList>
    </citation>
    <scope>NUCLEOTIDE SEQUENCE</scope>
    <source>
        <strain evidence="1">Expedition CK06-06</strain>
    </source>
</reference>
<organism evidence="1">
    <name type="scientific">marine sediment metagenome</name>
    <dbReference type="NCBI Taxonomy" id="412755"/>
    <lineage>
        <taxon>unclassified sequences</taxon>
        <taxon>metagenomes</taxon>
        <taxon>ecological metagenomes</taxon>
    </lineage>
</organism>
<feature type="non-terminal residue" evidence="1">
    <location>
        <position position="127"/>
    </location>
</feature>
<feature type="non-terminal residue" evidence="1">
    <location>
        <position position="1"/>
    </location>
</feature>
<gene>
    <name evidence="1" type="ORF">S12H4_60878</name>
</gene>
<evidence type="ECO:0000313" key="1">
    <source>
        <dbReference type="EMBL" id="GAJ16754.1"/>
    </source>
</evidence>
<sequence>PLGTIDDLEGKWVVGYMADPGHPNTAGHQEMSYAIVPSLFDAILMGKKTPVYDWNKSYSTLVNDNQIEHPLSIEVESTMHSFTLSFRFKETGEGSIAGFVSNNLNHTVNIIGNTIHYKDLFKPPDLF</sequence>
<dbReference type="EMBL" id="BARW01040200">
    <property type="protein sequence ID" value="GAJ16754.1"/>
    <property type="molecule type" value="Genomic_DNA"/>
</dbReference>
<name>X1UGU4_9ZZZZ</name>